<evidence type="ECO:0000313" key="2">
    <source>
        <dbReference type="EMBL" id="KYN01178.1"/>
    </source>
</evidence>
<gene>
    <name evidence="2" type="ORF">ALC62_08020</name>
</gene>
<protein>
    <submittedName>
        <fullName evidence="2">Uncharacterized protein</fullName>
    </submittedName>
</protein>
<evidence type="ECO:0000313" key="3">
    <source>
        <dbReference type="Proteomes" id="UP000078542"/>
    </source>
</evidence>
<keyword evidence="3" id="KW-1185">Reference proteome</keyword>
<name>A0A195CKE2_9HYME</name>
<reference evidence="2 3" key="1">
    <citation type="submission" date="2016-03" db="EMBL/GenBank/DDBJ databases">
        <title>Cyphomyrmex costatus WGS genome.</title>
        <authorList>
            <person name="Nygaard S."/>
            <person name="Hu H."/>
            <person name="Boomsma J."/>
            <person name="Zhang G."/>
        </authorList>
    </citation>
    <scope>NUCLEOTIDE SEQUENCE [LARGE SCALE GENOMIC DNA]</scope>
    <source>
        <strain evidence="2">MS0001</strain>
        <tissue evidence="2">Whole body</tissue>
    </source>
</reference>
<feature type="region of interest" description="Disordered" evidence="1">
    <location>
        <begin position="51"/>
        <end position="95"/>
    </location>
</feature>
<evidence type="ECO:0000256" key="1">
    <source>
        <dbReference type="SAM" id="MobiDB-lite"/>
    </source>
</evidence>
<proteinExistence type="predicted"/>
<feature type="region of interest" description="Disordered" evidence="1">
    <location>
        <begin position="605"/>
        <end position="624"/>
    </location>
</feature>
<sequence length="624" mass="70161">TRGCEEVEQVVQARGWSDFFASLARSFARIGGGYAPYAVVATVAFPSPVSEHQVGTAQAQSSPRSPPPRLPTPSPPMLPPPPTAPRPLPLPPTTRDWTTSLMESSFFSRKMFIGGLSWQTSPDLATADNPTSKRVFLREMTVIPGHPVYPATLPRIEESSEGTDGSFHNECRVLEDTVLREVMKRHVPIIRIRSVLNGRSSGYLPVCSKRSCDVTRVQRDVTRSVSYTPTSGIGRAPRCPIAVPSDYNEFFIPTVRIFRSMNDPILLIVTLQIHFIVLRQSFDSLWEGFHEQRGRQNSLCAYLGRISAYRNRARRLRIVVRLIYDPLESGVPSHRLFFSAGWLLGRLVADGRAKIAVNAANGDLAAHPRSGDDPVCRMISIIATCRCKLYIVACILTVTVKLSINDNSLSREAGSTTRIVNNSTLIALRNNPRLNLWLHRSLYLTRYECRDDDALLAFLLFLFNVTLIYITNCALHCVLLRNDVELDSHVLSFIPYSDCVWKLRLYYSSGKERVKYGQTLAIRFKESINRAVRKRTSKGAKRERDRNMERDSSAIVRCINNAGGTRFRALYCRSMHISARSSIVQNLSGLRTTCPFTGYIASRRRRPRRRDVGSGAKAPRITCR</sequence>
<feature type="non-terminal residue" evidence="2">
    <location>
        <position position="1"/>
    </location>
</feature>
<dbReference type="Proteomes" id="UP000078542">
    <property type="component" value="Unassembled WGS sequence"/>
</dbReference>
<organism evidence="2 3">
    <name type="scientific">Cyphomyrmex costatus</name>
    <dbReference type="NCBI Taxonomy" id="456900"/>
    <lineage>
        <taxon>Eukaryota</taxon>
        <taxon>Metazoa</taxon>
        <taxon>Ecdysozoa</taxon>
        <taxon>Arthropoda</taxon>
        <taxon>Hexapoda</taxon>
        <taxon>Insecta</taxon>
        <taxon>Pterygota</taxon>
        <taxon>Neoptera</taxon>
        <taxon>Endopterygota</taxon>
        <taxon>Hymenoptera</taxon>
        <taxon>Apocrita</taxon>
        <taxon>Aculeata</taxon>
        <taxon>Formicoidea</taxon>
        <taxon>Formicidae</taxon>
        <taxon>Myrmicinae</taxon>
        <taxon>Cyphomyrmex</taxon>
    </lineage>
</organism>
<dbReference type="AlphaFoldDB" id="A0A195CKE2"/>
<dbReference type="EMBL" id="KQ977634">
    <property type="protein sequence ID" value="KYN01178.1"/>
    <property type="molecule type" value="Genomic_DNA"/>
</dbReference>
<feature type="compositionally biased region" description="Pro residues" evidence="1">
    <location>
        <begin position="64"/>
        <end position="92"/>
    </location>
</feature>
<accession>A0A195CKE2</accession>